<keyword evidence="14" id="KW-0229">DNA integration</keyword>
<dbReference type="InterPro" id="IPR036397">
    <property type="entry name" value="RNaseH_sf"/>
</dbReference>
<dbReference type="InterPro" id="IPR039537">
    <property type="entry name" value="Retrotran_Ty1/copia-like"/>
</dbReference>
<keyword evidence="10" id="KW-0378">Hydrolase</keyword>
<evidence type="ECO:0000313" key="26">
    <source>
        <dbReference type="Proteomes" id="UP000249757"/>
    </source>
</evidence>
<keyword evidence="12" id="KW-0460">Magnesium</keyword>
<evidence type="ECO:0000256" key="10">
    <source>
        <dbReference type="ARBA" id="ARBA00022801"/>
    </source>
</evidence>
<dbReference type="Pfam" id="PF25597">
    <property type="entry name" value="SH3_retrovirus"/>
    <property type="match status" value="1"/>
</dbReference>
<dbReference type="GO" id="GO:0006310">
    <property type="term" value="P:DNA recombination"/>
    <property type="evidence" value="ECO:0007669"/>
    <property type="project" value="UniProtKB-KW"/>
</dbReference>
<evidence type="ECO:0000256" key="13">
    <source>
        <dbReference type="ARBA" id="ARBA00022884"/>
    </source>
</evidence>
<dbReference type="Proteomes" id="UP000249757">
    <property type="component" value="Unassembled WGS sequence"/>
</dbReference>
<dbReference type="EMBL" id="NRDI02000035">
    <property type="protein sequence ID" value="KAI1507655.1"/>
    <property type="molecule type" value="Genomic_DNA"/>
</dbReference>
<proteinExistence type="predicted"/>
<keyword evidence="3" id="KW-1188">Viral release from host cell</keyword>
<dbReference type="InterPro" id="IPR057670">
    <property type="entry name" value="SH3_retrovirus"/>
</dbReference>
<organism evidence="25 26">
    <name type="scientific">Pyrenophora tritici-repentis</name>
    <dbReference type="NCBI Taxonomy" id="45151"/>
    <lineage>
        <taxon>Eukaryota</taxon>
        <taxon>Fungi</taxon>
        <taxon>Dikarya</taxon>
        <taxon>Ascomycota</taxon>
        <taxon>Pezizomycotina</taxon>
        <taxon>Dothideomycetes</taxon>
        <taxon>Pleosporomycetidae</taxon>
        <taxon>Pleosporales</taxon>
        <taxon>Pleosporineae</taxon>
        <taxon>Pleosporaceae</taxon>
        <taxon>Pyrenophora</taxon>
    </lineage>
</organism>
<dbReference type="Gene3D" id="3.30.420.10">
    <property type="entry name" value="Ribonuclease H-like superfamily/Ribonuclease H"/>
    <property type="match status" value="1"/>
</dbReference>
<dbReference type="GO" id="GO:0004519">
    <property type="term" value="F:endonuclease activity"/>
    <property type="evidence" value="ECO:0007669"/>
    <property type="project" value="UniProtKB-KW"/>
</dbReference>
<evidence type="ECO:0000256" key="4">
    <source>
        <dbReference type="ARBA" id="ARBA00022670"/>
    </source>
</evidence>
<sequence>MTAQANQQNATVLLRDEHDYRAWYSQLQARCVTYNIWEQVNPDGTKLPLMEPFPPELPECADYAPSTGLPAGANPTRLSDLSSAGQRAYKDDLEIYKLKMEQYKTKYARYKTEITNLQHIMILVQSTVAVHLQRTCCPPDGSIRDWIKNLRAHVGITIETEREQARQRYYSALKPPRSANNWDTWLAEYNQAVTEAETLKVPDTTQFRSVAVDFMSAVNKIAPIWAATFQSNGIGSTWGNPEGHDETVPRISKIDAMFAAVSSLSNRHDYPLSNSFIFDSGSTCHITNNPDRIHNYRPPIHGDFIWAGNSQIWIKGYGSIVIQLEHKQRVEKLVLHDVAICPDILCNIVSFRVLRKQGLWWDTQSDPTAVKRSDGSTVCELAELYGQWVLEYRPNGSEDRVALHAHSQTSRTRRRPQQAPALLWHKRLGHPGPAAIEHLVQQAEGVRVKGVTTVQCDACGRAKIRRQISRAPRINDQGPAERLAIDFHSYENQSYNKEKSQLLITDRYSRFQWDFYLTDNRTAKSIIRVLSNFLTFLQNQYNITPKVIETDNEITTVKPDVERWIRGQGIAVEPSAPDTQAQNGGAERSGGVNKEKARTMRLDANLPWELWPEITRAAVHLYNRTPNYSNQWKTPYEVFFTRVSLANGIVTSIKKPYLAYLKAYGCKAFAMTDDTHRGKSRLQRLDPKAWIGYLVGYQSSNIYRIWIPSLAKVISTRDVTFDENTIFDGTIEDLMDSLMHSTLSEIAAYVRTIELPPPIPDTGTESFHEDDESINTTEEEEDPPGYYNGRKIQDHYPTPPSTPPPAVLLAQFMSGNVRSTPEIQSSKTVPWAAAFMAGLKAGTIGTHNGSPIDKAQLHRLLAKGWTGFLIQLGLVEVRDREPHNQSPVVEIQAQLEQLSCG</sequence>
<evidence type="ECO:0000256" key="16">
    <source>
        <dbReference type="ARBA" id="ARBA00022932"/>
    </source>
</evidence>
<keyword evidence="9" id="KW-0255">Endonuclease</keyword>
<keyword evidence="13" id="KW-0694">RNA-binding</keyword>
<evidence type="ECO:0000256" key="22">
    <source>
        <dbReference type="SAM" id="Coils"/>
    </source>
</evidence>
<feature type="coiled-coil region" evidence="22">
    <location>
        <begin position="86"/>
        <end position="120"/>
    </location>
</feature>
<feature type="region of interest" description="Disordered" evidence="23">
    <location>
        <begin position="572"/>
        <end position="596"/>
    </location>
</feature>
<feature type="region of interest" description="Disordered" evidence="23">
    <location>
        <begin position="757"/>
        <end position="803"/>
    </location>
</feature>
<evidence type="ECO:0000256" key="6">
    <source>
        <dbReference type="ARBA" id="ARBA00022722"/>
    </source>
</evidence>
<dbReference type="PANTHER" id="PTHR42648:SF11">
    <property type="entry name" value="TRANSPOSON TY4-P GAG-POL POLYPROTEIN"/>
    <property type="match status" value="1"/>
</dbReference>
<keyword evidence="11" id="KW-0067">ATP-binding</keyword>
<evidence type="ECO:0000256" key="23">
    <source>
        <dbReference type="SAM" id="MobiDB-lite"/>
    </source>
</evidence>
<evidence type="ECO:0000256" key="11">
    <source>
        <dbReference type="ARBA" id="ARBA00022840"/>
    </source>
</evidence>
<dbReference type="GO" id="GO:0003723">
    <property type="term" value="F:RNA binding"/>
    <property type="evidence" value="ECO:0007669"/>
    <property type="project" value="UniProtKB-KW"/>
</dbReference>
<keyword evidence="17" id="KW-0917">Virion maturation</keyword>
<dbReference type="PANTHER" id="PTHR42648">
    <property type="entry name" value="TRANSPOSASE, PUTATIVE-RELATED"/>
    <property type="match status" value="1"/>
</dbReference>
<comment type="function">
    <text evidence="1">The aspartyl protease (PR) mediates the proteolytic cleavages of the Gag and Gag-Pol polyproteins after assembly of the VLP.</text>
</comment>
<evidence type="ECO:0000256" key="7">
    <source>
        <dbReference type="ARBA" id="ARBA00022723"/>
    </source>
</evidence>
<dbReference type="GO" id="GO:0005524">
    <property type="term" value="F:ATP binding"/>
    <property type="evidence" value="ECO:0007669"/>
    <property type="project" value="UniProtKB-KW"/>
</dbReference>
<evidence type="ECO:0000256" key="2">
    <source>
        <dbReference type="ARBA" id="ARBA00022578"/>
    </source>
</evidence>
<keyword evidence="22" id="KW-0175">Coiled coil</keyword>
<keyword evidence="19" id="KW-0233">DNA recombination</keyword>
<feature type="domain" description="Integrase catalytic" evidence="24">
    <location>
        <begin position="475"/>
        <end position="643"/>
    </location>
</feature>
<evidence type="ECO:0000256" key="17">
    <source>
        <dbReference type="ARBA" id="ARBA00023113"/>
    </source>
</evidence>
<dbReference type="InterPro" id="IPR054722">
    <property type="entry name" value="PolX-like_BBD"/>
</dbReference>
<dbReference type="GO" id="GO:0003677">
    <property type="term" value="F:DNA binding"/>
    <property type="evidence" value="ECO:0007669"/>
    <property type="project" value="UniProtKB-KW"/>
</dbReference>
<dbReference type="InterPro" id="IPR012337">
    <property type="entry name" value="RNaseH-like_sf"/>
</dbReference>
<dbReference type="GO" id="GO:0008233">
    <property type="term" value="F:peptidase activity"/>
    <property type="evidence" value="ECO:0007669"/>
    <property type="project" value="UniProtKB-KW"/>
</dbReference>
<evidence type="ECO:0000256" key="14">
    <source>
        <dbReference type="ARBA" id="ARBA00022908"/>
    </source>
</evidence>
<keyword evidence="26" id="KW-1185">Reference proteome</keyword>
<dbReference type="GO" id="GO:0005634">
    <property type="term" value="C:nucleus"/>
    <property type="evidence" value="ECO:0007669"/>
    <property type="project" value="UniProtKB-ARBA"/>
</dbReference>
<dbReference type="GO" id="GO:0046872">
    <property type="term" value="F:metal ion binding"/>
    <property type="evidence" value="ECO:0007669"/>
    <property type="project" value="UniProtKB-KW"/>
</dbReference>
<dbReference type="InterPro" id="IPR001584">
    <property type="entry name" value="Integrase_cat-core"/>
</dbReference>
<evidence type="ECO:0000256" key="1">
    <source>
        <dbReference type="ARBA" id="ARBA00002180"/>
    </source>
</evidence>
<comment type="caution">
    <text evidence="25">The sequence shown here is derived from an EMBL/GenBank/DDBJ whole genome shotgun (WGS) entry which is preliminary data.</text>
</comment>
<evidence type="ECO:0000259" key="24">
    <source>
        <dbReference type="PROSITE" id="PS50994"/>
    </source>
</evidence>
<evidence type="ECO:0000256" key="18">
    <source>
        <dbReference type="ARBA" id="ARBA00023125"/>
    </source>
</evidence>
<name>A0A922ST65_9PLEO</name>
<evidence type="ECO:0000256" key="5">
    <source>
        <dbReference type="ARBA" id="ARBA00022695"/>
    </source>
</evidence>
<evidence type="ECO:0000256" key="3">
    <source>
        <dbReference type="ARBA" id="ARBA00022612"/>
    </source>
</evidence>
<keyword evidence="4" id="KW-0645">Protease</keyword>
<evidence type="ECO:0000256" key="12">
    <source>
        <dbReference type="ARBA" id="ARBA00022842"/>
    </source>
</evidence>
<dbReference type="GO" id="GO:0015074">
    <property type="term" value="P:DNA integration"/>
    <property type="evidence" value="ECO:0007669"/>
    <property type="project" value="UniProtKB-KW"/>
</dbReference>
<dbReference type="SUPFAM" id="SSF53098">
    <property type="entry name" value="Ribonuclease H-like"/>
    <property type="match status" value="1"/>
</dbReference>
<feature type="compositionally biased region" description="Acidic residues" evidence="23">
    <location>
        <begin position="768"/>
        <end position="783"/>
    </location>
</feature>
<accession>A0A922ST65</accession>
<evidence type="ECO:0000256" key="9">
    <source>
        <dbReference type="ARBA" id="ARBA00022759"/>
    </source>
</evidence>
<comment type="catalytic activity">
    <reaction evidence="20">
        <text>DNA(n) + a 2'-deoxyribonucleoside 5'-triphosphate = DNA(n+1) + diphosphate</text>
        <dbReference type="Rhea" id="RHEA:22508"/>
        <dbReference type="Rhea" id="RHEA-COMP:17339"/>
        <dbReference type="Rhea" id="RHEA-COMP:17340"/>
        <dbReference type="ChEBI" id="CHEBI:33019"/>
        <dbReference type="ChEBI" id="CHEBI:61560"/>
        <dbReference type="ChEBI" id="CHEBI:173112"/>
        <dbReference type="EC" id="2.7.7.49"/>
    </reaction>
</comment>
<keyword evidence="6" id="KW-0540">Nuclease</keyword>
<evidence type="ECO:0000256" key="8">
    <source>
        <dbReference type="ARBA" id="ARBA00022741"/>
    </source>
</evidence>
<keyword evidence="8" id="KW-0547">Nucleotide-binding</keyword>
<comment type="catalytic activity">
    <reaction evidence="21">
        <text>DNA(n) + a 2'-deoxyribonucleoside 5'-triphosphate = DNA(n+1) + diphosphate</text>
        <dbReference type="Rhea" id="RHEA:22508"/>
        <dbReference type="Rhea" id="RHEA-COMP:17339"/>
        <dbReference type="Rhea" id="RHEA-COMP:17340"/>
        <dbReference type="ChEBI" id="CHEBI:33019"/>
        <dbReference type="ChEBI" id="CHEBI:61560"/>
        <dbReference type="ChEBI" id="CHEBI:173112"/>
        <dbReference type="EC" id="2.7.7.7"/>
    </reaction>
</comment>
<dbReference type="AlphaFoldDB" id="A0A922ST65"/>
<dbReference type="GO" id="GO:0006508">
    <property type="term" value="P:proteolysis"/>
    <property type="evidence" value="ECO:0007669"/>
    <property type="project" value="UniProtKB-KW"/>
</dbReference>
<evidence type="ECO:0000313" key="25">
    <source>
        <dbReference type="EMBL" id="KAI1507655.1"/>
    </source>
</evidence>
<keyword evidence="2" id="KW-0815">Transposition</keyword>
<keyword evidence="16" id="KW-0808">Transferase</keyword>
<protein>
    <submittedName>
        <fullName evidence="25">Gag-pre-integrs multi-domain protein</fullName>
    </submittedName>
</protein>
<evidence type="ECO:0000256" key="19">
    <source>
        <dbReference type="ARBA" id="ARBA00023172"/>
    </source>
</evidence>
<dbReference type="GO" id="GO:0003964">
    <property type="term" value="F:RNA-directed DNA polymerase activity"/>
    <property type="evidence" value="ECO:0007669"/>
    <property type="project" value="UniProtKB-KW"/>
</dbReference>
<keyword evidence="15" id="KW-0695">RNA-directed DNA polymerase</keyword>
<dbReference type="PROSITE" id="PS50994">
    <property type="entry name" value="INTEGRASE"/>
    <property type="match status" value="1"/>
</dbReference>
<keyword evidence="18" id="KW-0238">DNA-binding</keyword>
<keyword evidence="16" id="KW-0239">DNA-directed DNA polymerase</keyword>
<evidence type="ECO:0000256" key="21">
    <source>
        <dbReference type="ARBA" id="ARBA00049244"/>
    </source>
</evidence>
<keyword evidence="7" id="KW-0479">Metal-binding</keyword>
<reference evidence="26" key="1">
    <citation type="journal article" date="2022" name="Microb. Genom.">
        <title>A global pangenome for the wheat fungal pathogen Pyrenophora tritici-repentis and prediction of effector protein structural homology.</title>
        <authorList>
            <person name="Moolhuijzen P.M."/>
            <person name="See P.T."/>
            <person name="Shi G."/>
            <person name="Powell H.R."/>
            <person name="Cockram J."/>
            <person name="Jorgensen L.N."/>
            <person name="Benslimane H."/>
            <person name="Strelkov S.E."/>
            <person name="Turner J."/>
            <person name="Liu Z."/>
            <person name="Moffat C.S."/>
        </authorList>
    </citation>
    <scope>NUCLEOTIDE SEQUENCE [LARGE SCALE GENOMIC DNA]</scope>
</reference>
<gene>
    <name evidence="25" type="ORF">Ptr86124_013372</name>
</gene>
<keyword evidence="5" id="KW-0548">Nucleotidyltransferase</keyword>
<evidence type="ECO:0000256" key="20">
    <source>
        <dbReference type="ARBA" id="ARBA00048173"/>
    </source>
</evidence>
<dbReference type="Pfam" id="PF22936">
    <property type="entry name" value="Pol_BBD"/>
    <property type="match status" value="1"/>
</dbReference>
<evidence type="ECO:0000256" key="15">
    <source>
        <dbReference type="ARBA" id="ARBA00022918"/>
    </source>
</evidence>
<dbReference type="GO" id="GO:0003887">
    <property type="term" value="F:DNA-directed DNA polymerase activity"/>
    <property type="evidence" value="ECO:0007669"/>
    <property type="project" value="UniProtKB-KW"/>
</dbReference>
<dbReference type="GO" id="GO:0032196">
    <property type="term" value="P:transposition"/>
    <property type="evidence" value="ECO:0007669"/>
    <property type="project" value="UniProtKB-KW"/>
</dbReference>